<dbReference type="Gene3D" id="3.30.450.20">
    <property type="entry name" value="PAS domain"/>
    <property type="match status" value="1"/>
</dbReference>
<gene>
    <name evidence="7" type="ORF">ACFSFY_15885</name>
</gene>
<evidence type="ECO:0000256" key="1">
    <source>
        <dbReference type="ARBA" id="ARBA00004651"/>
    </source>
</evidence>
<name>A0ABW4SJ34_9BACL</name>
<keyword evidence="2" id="KW-1003">Cell membrane</keyword>
<dbReference type="Pfam" id="PF17200">
    <property type="entry name" value="sCache_2"/>
    <property type="match status" value="1"/>
</dbReference>
<reference evidence="8" key="1">
    <citation type="journal article" date="2019" name="Int. J. Syst. Evol. Microbiol.">
        <title>The Global Catalogue of Microorganisms (GCM) 10K type strain sequencing project: providing services to taxonomists for standard genome sequencing and annotation.</title>
        <authorList>
            <consortium name="The Broad Institute Genomics Platform"/>
            <consortium name="The Broad Institute Genome Sequencing Center for Infectious Disease"/>
            <person name="Wu L."/>
            <person name="Ma J."/>
        </authorList>
    </citation>
    <scope>NUCLEOTIDE SEQUENCE [LARGE SCALE GENOMIC DNA]</scope>
    <source>
        <strain evidence="8">CGMCC 4.7177</strain>
    </source>
</reference>
<dbReference type="CDD" id="cd18774">
    <property type="entry name" value="PDC2_HK_sensor"/>
    <property type="match status" value="1"/>
</dbReference>
<evidence type="ECO:0000256" key="2">
    <source>
        <dbReference type="ARBA" id="ARBA00022475"/>
    </source>
</evidence>
<evidence type="ECO:0000256" key="5">
    <source>
        <dbReference type="ARBA" id="ARBA00023136"/>
    </source>
</evidence>
<keyword evidence="8" id="KW-1185">Reference proteome</keyword>
<evidence type="ECO:0000313" key="8">
    <source>
        <dbReference type="Proteomes" id="UP001597218"/>
    </source>
</evidence>
<proteinExistence type="predicted"/>
<keyword evidence="3" id="KW-0812">Transmembrane</keyword>
<feature type="domain" description="Single Cache" evidence="6">
    <location>
        <begin position="34"/>
        <end position="138"/>
    </location>
</feature>
<keyword evidence="4" id="KW-1133">Transmembrane helix</keyword>
<dbReference type="EMBL" id="JBHUGI010000035">
    <property type="protein sequence ID" value="MFD1929523.1"/>
    <property type="molecule type" value="Genomic_DNA"/>
</dbReference>
<evidence type="ECO:0000259" key="6">
    <source>
        <dbReference type="SMART" id="SM01049"/>
    </source>
</evidence>
<comment type="caution">
    <text evidence="7">The sequence shown here is derived from an EMBL/GenBank/DDBJ whole genome shotgun (WGS) entry which is preliminary data.</text>
</comment>
<sequence length="207" mass="23008">MRIKSIKSKIIFVSVLLLVVPSLIVGLMSYKSASQGLDTAGKVTIQNAVTMAMQTIDALNNEVEAGNLSLEEAQEQVKVYLLGELDEEGKRPINSDINLGKHGYFVVYDAEGNEVAHPTIEGQNVWETQDKSGQYLVQEQIKAAQNGGGFTTYLWNFPNEPDRIGEKIMYNDLDPNWGWIVTAGSYLEDFNESSSQILWTFLITLAI</sequence>
<dbReference type="InterPro" id="IPR033480">
    <property type="entry name" value="sCache_2"/>
</dbReference>
<dbReference type="RefSeq" id="WP_381539741.1">
    <property type="nucleotide sequence ID" value="NZ_JBHUGI010000035.1"/>
</dbReference>
<evidence type="ECO:0000256" key="4">
    <source>
        <dbReference type="ARBA" id="ARBA00022989"/>
    </source>
</evidence>
<comment type="subcellular location">
    <subcellularLocation>
        <location evidence="1">Cell membrane</location>
        <topology evidence="1">Multi-pass membrane protein</topology>
    </subcellularLocation>
</comment>
<accession>A0ABW4SJ34</accession>
<protein>
    <submittedName>
        <fullName evidence="7">Cache domain-containing protein</fullName>
    </submittedName>
</protein>
<evidence type="ECO:0000313" key="7">
    <source>
        <dbReference type="EMBL" id="MFD1929523.1"/>
    </source>
</evidence>
<dbReference type="Proteomes" id="UP001597218">
    <property type="component" value="Unassembled WGS sequence"/>
</dbReference>
<keyword evidence="5" id="KW-0472">Membrane</keyword>
<dbReference type="SMART" id="SM01049">
    <property type="entry name" value="Cache_2"/>
    <property type="match status" value="1"/>
</dbReference>
<organism evidence="7 8">
    <name type="scientific">Sporosarcina siberiensis</name>
    <dbReference type="NCBI Taxonomy" id="1365606"/>
    <lineage>
        <taxon>Bacteria</taxon>
        <taxon>Bacillati</taxon>
        <taxon>Bacillota</taxon>
        <taxon>Bacilli</taxon>
        <taxon>Bacillales</taxon>
        <taxon>Caryophanaceae</taxon>
        <taxon>Sporosarcina</taxon>
    </lineage>
</organism>
<evidence type="ECO:0000256" key="3">
    <source>
        <dbReference type="ARBA" id="ARBA00022692"/>
    </source>
</evidence>